<reference evidence="4" key="1">
    <citation type="submission" date="2016-04" db="EMBL/GenBank/DDBJ databases">
        <authorList>
            <person name="Chen L."/>
            <person name="Zhuang W."/>
            <person name="Wang G."/>
        </authorList>
    </citation>
    <scope>NUCLEOTIDE SEQUENCE [LARGE SCALE GENOMIC DNA]</scope>
    <source>
        <strain evidence="4">17621</strain>
    </source>
</reference>
<keyword evidence="3" id="KW-0238">DNA-binding</keyword>
<name>A0A1V9EYE1_9BACT</name>
<dbReference type="Proteomes" id="UP000192610">
    <property type="component" value="Unassembled WGS sequence"/>
</dbReference>
<sequence length="215" mass="22872">MKVGIIGSGIVGQTLGTAFLAEGYEVMLGTRNPGKEEVKKWKDANPKGQCGTFGVTAQFGDIVVLSVAGSAAESAIKLSGTSHFNNKILIDTTNPIAAGGPKDGVLSFFTDLNESLMERLQKLIPQARIVKAFSSAGNPQMYKPTVKGGPPTMFICGNDVNAKKTVTDILTAFGWETADMGAVTAARAIEPLCILWCIPGFLHNQWTHAFKLLKV</sequence>
<keyword evidence="1" id="KW-0560">Oxidoreductase</keyword>
<dbReference type="InterPro" id="IPR051267">
    <property type="entry name" value="STEAP_metalloreductase"/>
</dbReference>
<dbReference type="Pfam" id="PF03807">
    <property type="entry name" value="F420_oxidored"/>
    <property type="match status" value="1"/>
</dbReference>
<evidence type="ECO:0000256" key="1">
    <source>
        <dbReference type="ARBA" id="ARBA00023002"/>
    </source>
</evidence>
<organism evidence="3 4">
    <name type="scientific">Niastella yeongjuensis</name>
    <dbReference type="NCBI Taxonomy" id="354355"/>
    <lineage>
        <taxon>Bacteria</taxon>
        <taxon>Pseudomonadati</taxon>
        <taxon>Bacteroidota</taxon>
        <taxon>Chitinophagia</taxon>
        <taxon>Chitinophagales</taxon>
        <taxon>Chitinophagaceae</taxon>
        <taxon>Niastella</taxon>
    </lineage>
</organism>
<evidence type="ECO:0000259" key="2">
    <source>
        <dbReference type="Pfam" id="PF03807"/>
    </source>
</evidence>
<comment type="caution">
    <text evidence="3">The sequence shown here is derived from an EMBL/GenBank/DDBJ whole genome shotgun (WGS) entry which is preliminary data.</text>
</comment>
<dbReference type="STRING" id="354355.SAMN05660816_00146"/>
<dbReference type="InterPro" id="IPR036291">
    <property type="entry name" value="NAD(P)-bd_dom_sf"/>
</dbReference>
<accession>A0A1V9EYE1</accession>
<dbReference type="EMBL" id="LVXG01000012">
    <property type="protein sequence ID" value="OQP50985.1"/>
    <property type="molecule type" value="Genomic_DNA"/>
</dbReference>
<evidence type="ECO:0000313" key="4">
    <source>
        <dbReference type="Proteomes" id="UP000192610"/>
    </source>
</evidence>
<dbReference type="Gene3D" id="3.40.50.720">
    <property type="entry name" value="NAD(P)-binding Rossmann-like Domain"/>
    <property type="match status" value="1"/>
</dbReference>
<dbReference type="InterPro" id="IPR028939">
    <property type="entry name" value="P5C_Rdtase_cat_N"/>
</dbReference>
<dbReference type="SUPFAM" id="SSF51735">
    <property type="entry name" value="NAD(P)-binding Rossmann-fold domains"/>
    <property type="match status" value="1"/>
</dbReference>
<keyword evidence="4" id="KW-1185">Reference proteome</keyword>
<feature type="domain" description="Pyrroline-5-carboxylate reductase catalytic N-terminal" evidence="2">
    <location>
        <begin position="2"/>
        <end position="95"/>
    </location>
</feature>
<proteinExistence type="predicted"/>
<gene>
    <name evidence="3" type="ORF">A4H97_03955</name>
</gene>
<dbReference type="PANTHER" id="PTHR14239">
    <property type="entry name" value="DUDULIN-RELATED"/>
    <property type="match status" value="1"/>
</dbReference>
<dbReference type="OrthoDB" id="663900at2"/>
<dbReference type="GO" id="GO:0003677">
    <property type="term" value="F:DNA binding"/>
    <property type="evidence" value="ECO:0007669"/>
    <property type="project" value="UniProtKB-KW"/>
</dbReference>
<protein>
    <submittedName>
        <fullName evidence="3">DNA-binding protein</fullName>
    </submittedName>
</protein>
<dbReference type="RefSeq" id="WP_081199582.1">
    <property type="nucleotide sequence ID" value="NZ_FOCZ01000001.1"/>
</dbReference>
<dbReference type="GO" id="GO:0016491">
    <property type="term" value="F:oxidoreductase activity"/>
    <property type="evidence" value="ECO:0007669"/>
    <property type="project" value="UniProtKB-KW"/>
</dbReference>
<evidence type="ECO:0000313" key="3">
    <source>
        <dbReference type="EMBL" id="OQP50985.1"/>
    </source>
</evidence>
<dbReference type="AlphaFoldDB" id="A0A1V9EYE1"/>